<evidence type="ECO:0000313" key="1">
    <source>
        <dbReference type="EnsemblPlants" id="AVESA.00010b.r2.5DG0967720.1.CDS.1"/>
    </source>
</evidence>
<reference evidence="1" key="2">
    <citation type="submission" date="2025-09" db="UniProtKB">
        <authorList>
            <consortium name="EnsemblPlants"/>
        </authorList>
    </citation>
    <scope>IDENTIFICATION</scope>
</reference>
<accession>A0ACD5YGZ8</accession>
<dbReference type="Proteomes" id="UP001732700">
    <property type="component" value="Chromosome 5D"/>
</dbReference>
<dbReference type="EnsemblPlants" id="AVESA.00010b.r2.5DG0967720.1">
    <property type="protein sequence ID" value="AVESA.00010b.r2.5DG0967720.1.CDS.1"/>
    <property type="gene ID" value="AVESA.00010b.r2.5DG0967720"/>
</dbReference>
<reference evidence="1" key="1">
    <citation type="submission" date="2021-05" db="EMBL/GenBank/DDBJ databases">
        <authorList>
            <person name="Scholz U."/>
            <person name="Mascher M."/>
            <person name="Fiebig A."/>
        </authorList>
    </citation>
    <scope>NUCLEOTIDE SEQUENCE [LARGE SCALE GENOMIC DNA]</scope>
</reference>
<organism evidence="1 2">
    <name type="scientific">Avena sativa</name>
    <name type="common">Oat</name>
    <dbReference type="NCBI Taxonomy" id="4498"/>
    <lineage>
        <taxon>Eukaryota</taxon>
        <taxon>Viridiplantae</taxon>
        <taxon>Streptophyta</taxon>
        <taxon>Embryophyta</taxon>
        <taxon>Tracheophyta</taxon>
        <taxon>Spermatophyta</taxon>
        <taxon>Magnoliopsida</taxon>
        <taxon>Liliopsida</taxon>
        <taxon>Poales</taxon>
        <taxon>Poaceae</taxon>
        <taxon>BOP clade</taxon>
        <taxon>Pooideae</taxon>
        <taxon>Poodae</taxon>
        <taxon>Poeae</taxon>
        <taxon>Poeae Chloroplast Group 1 (Aveneae type)</taxon>
        <taxon>Aveninae</taxon>
        <taxon>Avena</taxon>
    </lineage>
</organism>
<proteinExistence type="predicted"/>
<sequence length="484" mass="54259">MHCSMEDLPEAVLAEIVKRVTRTSDLNSISLVSKELYTIEAVQRGAIHIGCGLCPATEALTSEALTSICSRFPNLWKLEIDYCDWIPSHGNQLDNQGILVFTSRCPSLTDLTLSFCSYIDDSGIGCLAYWKNLTSLRLNSAPKITSNGLLSVVVGCRSLSTLHLNDCDGIDSIKWLEVLGLEGSLEEFVVKNCKGISQYDLLKFGPGWMKLQKFEFETKGGFWGRAVEYDSSYNAHNLNRYDFRCENLKDLRLARFETWPEIGLRFVLGKCKALEKICLQYVHALNDNDMIALSQSCKNLKSISLWLRPYFYDGYYRTPFTDDSLKALARNCPMLTTVELAFVCCSSDYPSETGFTHKGLLVLIQSCPVRVLMLNGAHFLKDEGMKVLCSAPFLETLELMFCELITDVGMRSIAQIPCLSNLTLRWCENVTDVGVAGLVLGRKLESLTIQGCHQVSQQAMQGAARSVRYSTDAPSHAFHKKMYY</sequence>
<name>A0ACD5YGZ8_AVESA</name>
<evidence type="ECO:0000313" key="2">
    <source>
        <dbReference type="Proteomes" id="UP001732700"/>
    </source>
</evidence>
<keyword evidence="2" id="KW-1185">Reference proteome</keyword>
<protein>
    <submittedName>
        <fullName evidence="1">Uncharacterized protein</fullName>
    </submittedName>
</protein>